<evidence type="ECO:0000313" key="4">
    <source>
        <dbReference type="EMBL" id="MDI1230872.1"/>
    </source>
</evidence>
<dbReference type="InterPro" id="IPR011049">
    <property type="entry name" value="Serralysin-like_metalloprot_C"/>
</dbReference>
<sequence>MTTNQTSIAHNAATQTIIARNAGALYGVIVGNPLMNSLVAQASVATSGVDALLNQVYMQSVGATSTATVAATLIQNLGITGALAIQQATDLAVATLNANSLSFRGAAVNDLLDLFVNLTNDANFGAAATAFNAKVANAEAYALVAANGTFSAFSVKTDDASGVTSDAAVQGAETINLTVANDTFTVADGNFIINGLGGNDTLTTGIGTNTVNTLAGDDTITTGAGNDTINAGDGHNTITAGTGTNIVTSGSGNDKITTGAGDDTITAGAGDNTITAGDGTNTVTTLGGSDTITTGAGNDIITAGAGNDIITAGAGNDIFNFAAGDSGLTAALFDTINDYSNSAVVGTTDKLVFTSAAGVVGATALGGNWTVSAGVATHGAGTVASFISAVQAAGTANETYAFVSGSDTYVYNTGANGTFSTTDDVLIKLVGFAGGSVVITDTTVANEIFIG</sequence>
<organism evidence="4 5">
    <name type="scientific">Candidatus Methylobacter titanis</name>
    <dbReference type="NCBI Taxonomy" id="3053457"/>
    <lineage>
        <taxon>Bacteria</taxon>
        <taxon>Pseudomonadati</taxon>
        <taxon>Pseudomonadota</taxon>
        <taxon>Gammaproteobacteria</taxon>
        <taxon>Methylococcales</taxon>
        <taxon>Methylococcaceae</taxon>
        <taxon>Methylobacter</taxon>
    </lineage>
</organism>
<proteinExistence type="predicted"/>
<protein>
    <submittedName>
        <fullName evidence="4">Calcium-binding protein</fullName>
    </submittedName>
</protein>
<dbReference type="AlphaFoldDB" id="A0AA43TL80"/>
<keyword evidence="2" id="KW-0964">Secreted</keyword>
<dbReference type="InterPro" id="IPR050557">
    <property type="entry name" value="RTX_toxin/Mannuronan_C5-epim"/>
</dbReference>
<comment type="subcellular location">
    <subcellularLocation>
        <location evidence="1">Secreted</location>
    </subcellularLocation>
</comment>
<keyword evidence="3" id="KW-0106">Calcium</keyword>
<evidence type="ECO:0000256" key="3">
    <source>
        <dbReference type="ARBA" id="ARBA00022837"/>
    </source>
</evidence>
<evidence type="ECO:0000256" key="2">
    <source>
        <dbReference type="ARBA" id="ARBA00022525"/>
    </source>
</evidence>
<dbReference type="PRINTS" id="PR00313">
    <property type="entry name" value="CABNDNGRPT"/>
</dbReference>
<gene>
    <name evidence="4" type="ORF">PSU93_06975</name>
</gene>
<accession>A0AA43TL80</accession>
<evidence type="ECO:0000313" key="5">
    <source>
        <dbReference type="Proteomes" id="UP001160519"/>
    </source>
</evidence>
<dbReference type="PANTHER" id="PTHR38340">
    <property type="entry name" value="S-LAYER PROTEIN"/>
    <property type="match status" value="1"/>
</dbReference>
<dbReference type="Pfam" id="PF00353">
    <property type="entry name" value="HemolysinCabind"/>
    <property type="match status" value="3"/>
</dbReference>
<keyword evidence="5" id="KW-1185">Reference proteome</keyword>
<dbReference type="PANTHER" id="PTHR38340:SF1">
    <property type="entry name" value="S-LAYER PROTEIN"/>
    <property type="match status" value="1"/>
</dbReference>
<dbReference type="Gene3D" id="2.150.10.10">
    <property type="entry name" value="Serralysin-like metalloprotease, C-terminal"/>
    <property type="match status" value="1"/>
</dbReference>
<dbReference type="InterPro" id="IPR001343">
    <property type="entry name" value="Hemolysn_Ca-bd"/>
</dbReference>
<name>A0AA43TL80_9GAMM</name>
<reference evidence="4" key="1">
    <citation type="submission" date="2023-01" db="EMBL/GenBank/DDBJ databases">
        <title>Biogeochemical cycle of methane in antarctic sediments.</title>
        <authorList>
            <person name="Roldan D.M."/>
            <person name="Menes R.J."/>
        </authorList>
    </citation>
    <scope>NUCLEOTIDE SEQUENCE [LARGE SCALE GENOMIC DNA]</scope>
    <source>
        <strain evidence="4">K-2018 MAG008</strain>
    </source>
</reference>
<dbReference type="GO" id="GO:0005576">
    <property type="term" value="C:extracellular region"/>
    <property type="evidence" value="ECO:0007669"/>
    <property type="project" value="UniProtKB-SubCell"/>
</dbReference>
<dbReference type="Proteomes" id="UP001160519">
    <property type="component" value="Unassembled WGS sequence"/>
</dbReference>
<dbReference type="EMBL" id="JAQSDF010000016">
    <property type="protein sequence ID" value="MDI1230872.1"/>
    <property type="molecule type" value="Genomic_DNA"/>
</dbReference>
<comment type="caution">
    <text evidence="4">The sequence shown here is derived from an EMBL/GenBank/DDBJ whole genome shotgun (WGS) entry which is preliminary data.</text>
</comment>
<evidence type="ECO:0000256" key="1">
    <source>
        <dbReference type="ARBA" id="ARBA00004613"/>
    </source>
</evidence>
<dbReference type="SUPFAM" id="SSF51120">
    <property type="entry name" value="beta-Roll"/>
    <property type="match status" value="1"/>
</dbReference>
<dbReference type="GO" id="GO:0005509">
    <property type="term" value="F:calcium ion binding"/>
    <property type="evidence" value="ECO:0007669"/>
    <property type="project" value="InterPro"/>
</dbReference>